<organism evidence="3 4">
    <name type="scientific">Microthlaspi erraticum</name>
    <dbReference type="NCBI Taxonomy" id="1685480"/>
    <lineage>
        <taxon>Eukaryota</taxon>
        <taxon>Viridiplantae</taxon>
        <taxon>Streptophyta</taxon>
        <taxon>Embryophyta</taxon>
        <taxon>Tracheophyta</taxon>
        <taxon>Spermatophyta</taxon>
        <taxon>Magnoliopsida</taxon>
        <taxon>eudicotyledons</taxon>
        <taxon>Gunneridae</taxon>
        <taxon>Pentapetalae</taxon>
        <taxon>rosids</taxon>
        <taxon>malvids</taxon>
        <taxon>Brassicales</taxon>
        <taxon>Brassicaceae</taxon>
        <taxon>Coluteocarpeae</taxon>
        <taxon>Microthlaspi</taxon>
    </lineage>
</organism>
<name>A0A6D2IZ95_9BRAS</name>
<feature type="domain" description="F-box" evidence="1">
    <location>
        <begin position="16"/>
        <end position="49"/>
    </location>
</feature>
<dbReference type="PANTHER" id="PTHR47123:SF24">
    <property type="entry name" value="LOW PROTEIN: F-BOX_KELCH-REPEAT PROTEIN"/>
    <property type="match status" value="1"/>
</dbReference>
<dbReference type="Pfam" id="PF00646">
    <property type="entry name" value="F-box"/>
    <property type="match status" value="1"/>
</dbReference>
<protein>
    <recommendedName>
        <fullName evidence="5">F-box domain-containing protein</fullName>
    </recommendedName>
</protein>
<dbReference type="AlphaFoldDB" id="A0A6D2IZ95"/>
<dbReference type="InterPro" id="IPR005174">
    <property type="entry name" value="KIB1-4_b-propeller"/>
</dbReference>
<reference evidence="3" key="1">
    <citation type="submission" date="2020-01" db="EMBL/GenBank/DDBJ databases">
        <authorList>
            <person name="Mishra B."/>
        </authorList>
    </citation>
    <scope>NUCLEOTIDE SEQUENCE [LARGE SCALE GENOMIC DNA]</scope>
</reference>
<dbReference type="Pfam" id="PF03478">
    <property type="entry name" value="Beta-prop_KIB1-4"/>
    <property type="match status" value="1"/>
</dbReference>
<evidence type="ECO:0000259" key="1">
    <source>
        <dbReference type="Pfam" id="PF00646"/>
    </source>
</evidence>
<proteinExistence type="predicted"/>
<dbReference type="EMBL" id="CACVBM020001129">
    <property type="protein sequence ID" value="CAA7032980.1"/>
    <property type="molecule type" value="Genomic_DNA"/>
</dbReference>
<sequence>MAESARKEHMLSMPDWSHLPEELLHIISKNLENCFDVVHARSVCRSWRSNFPFPACLSRQSYSLPTFLTYYPKEDGDLCTLEKIPLFVFTVHNPTSSVSEYLLGGIVGDEPGDDEELPSRLQSSVNLKMPYTNLINVLDCHILSLGHQYRIKHISTRRDFQGPTVYGGVAFIQLNKEGGGDFMVLLNDVNGLMLLTSAEMRWKRLKNVPSGTCMDIVSFRGKFYATFLLRETFVIDPYTMDVTTLMPLQDEISNNYLVRCGDDELFLVELTYPMISDDVVDPKFYTCRVSRLDEEAGRWVEVRDLGDRVFFIGYRGNFSCLAKDLCDGRVSGNSVLITNMCMDLPFFFKYGLRMGSVEEDLESYLSVSLENRVTIVYNTYPVLALLVQ</sequence>
<comment type="caution">
    <text evidence="3">The sequence shown here is derived from an EMBL/GenBank/DDBJ whole genome shotgun (WGS) entry which is preliminary data.</text>
</comment>
<evidence type="ECO:0000259" key="2">
    <source>
        <dbReference type="Pfam" id="PF03478"/>
    </source>
</evidence>
<dbReference type="PANTHER" id="PTHR47123">
    <property type="entry name" value="F-BOX PROTEIN SKIP23"/>
    <property type="match status" value="1"/>
</dbReference>
<keyword evidence="4" id="KW-1185">Reference proteome</keyword>
<dbReference type="InterPro" id="IPR051304">
    <property type="entry name" value="SCF_F-box_domain"/>
</dbReference>
<evidence type="ECO:0000313" key="3">
    <source>
        <dbReference type="EMBL" id="CAA7032980.1"/>
    </source>
</evidence>
<dbReference type="InterPro" id="IPR036047">
    <property type="entry name" value="F-box-like_dom_sf"/>
</dbReference>
<accession>A0A6D2IZ95</accession>
<dbReference type="Proteomes" id="UP000467841">
    <property type="component" value="Unassembled WGS sequence"/>
</dbReference>
<dbReference type="OrthoDB" id="642536at2759"/>
<dbReference type="SUPFAM" id="SSF81383">
    <property type="entry name" value="F-box domain"/>
    <property type="match status" value="1"/>
</dbReference>
<dbReference type="InterPro" id="IPR001810">
    <property type="entry name" value="F-box_dom"/>
</dbReference>
<feature type="domain" description="KIB1-4 beta-propeller" evidence="2">
    <location>
        <begin position="177"/>
        <end position="339"/>
    </location>
</feature>
<evidence type="ECO:0000313" key="4">
    <source>
        <dbReference type="Proteomes" id="UP000467841"/>
    </source>
</evidence>
<gene>
    <name evidence="3" type="ORF">MERR_LOCUS20215</name>
</gene>
<dbReference type="Gene3D" id="1.20.1280.50">
    <property type="match status" value="1"/>
</dbReference>
<evidence type="ECO:0008006" key="5">
    <source>
        <dbReference type="Google" id="ProtNLM"/>
    </source>
</evidence>